<keyword evidence="10" id="KW-0809">Transit peptide</keyword>
<dbReference type="AlphaFoldDB" id="A0ABC8X3S6"/>
<dbReference type="PANTHER" id="PTHR46153:SF16">
    <property type="entry name" value="ACYL CARRIER PROTEIN"/>
    <property type="match status" value="1"/>
</dbReference>
<evidence type="ECO:0000256" key="12">
    <source>
        <dbReference type="ARBA" id="ARBA00023160"/>
    </source>
</evidence>
<dbReference type="Proteomes" id="UP001497457">
    <property type="component" value="Chromosome 14rd"/>
</dbReference>
<comment type="similarity">
    <text evidence="3">Belongs to the acyl carrier protein (ACP) family.</text>
</comment>
<comment type="function">
    <text evidence="1 13">Carrier of the growing fatty acid chain in fatty acid biosynthesis.</text>
</comment>
<dbReference type="InterPro" id="IPR044813">
    <property type="entry name" value="ACP_chloroplastic"/>
</dbReference>
<dbReference type="GO" id="GO:0009507">
    <property type="term" value="C:chloroplast"/>
    <property type="evidence" value="ECO:0007669"/>
    <property type="project" value="UniProtKB-SubCell"/>
</dbReference>
<keyword evidence="5 13" id="KW-0444">Lipid biosynthesis</keyword>
<evidence type="ECO:0000256" key="9">
    <source>
        <dbReference type="ARBA" id="ARBA00022832"/>
    </source>
</evidence>
<gene>
    <name evidence="15" type="ORF">URODEC1_LOCUS20277</name>
    <name evidence="16" type="ORF">URODEC1_LOCUS25216</name>
</gene>
<dbReference type="PANTHER" id="PTHR46153">
    <property type="entry name" value="ACYL CARRIER PROTEIN"/>
    <property type="match status" value="1"/>
</dbReference>
<keyword evidence="11" id="KW-0443">Lipid metabolism</keyword>
<evidence type="ECO:0000256" key="6">
    <source>
        <dbReference type="ARBA" id="ARBA00022528"/>
    </source>
</evidence>
<dbReference type="Gene3D" id="1.10.1200.10">
    <property type="entry name" value="ACP-like"/>
    <property type="match status" value="1"/>
</dbReference>
<comment type="subcellular location">
    <subcellularLocation>
        <location evidence="2">Plastid</location>
        <location evidence="2">Chloroplast</location>
    </subcellularLocation>
</comment>
<evidence type="ECO:0000313" key="15">
    <source>
        <dbReference type="EMBL" id="CAL4920207.1"/>
    </source>
</evidence>
<sequence>MAAPITATAAARSPLLVYSPALRVQGMDAVSFRVSASFPGQRASFPSIRMQRIPKRFQVSCSAKQETIEKVCEIVKGQLALPEDSTVTGETKFVDLGADSLDTVEIVMGLEEAFQISVDESSAQEIQTVGDAAALIDKLIAEKDA</sequence>
<evidence type="ECO:0000256" key="10">
    <source>
        <dbReference type="ARBA" id="ARBA00022946"/>
    </source>
</evidence>
<evidence type="ECO:0000313" key="17">
    <source>
        <dbReference type="Proteomes" id="UP001497457"/>
    </source>
</evidence>
<dbReference type="Pfam" id="PF00550">
    <property type="entry name" value="PP-binding"/>
    <property type="match status" value="1"/>
</dbReference>
<evidence type="ECO:0000256" key="8">
    <source>
        <dbReference type="ARBA" id="ARBA00022640"/>
    </source>
</evidence>
<dbReference type="EMBL" id="OZ075123">
    <property type="protein sequence ID" value="CAL4920207.1"/>
    <property type="molecule type" value="Genomic_DNA"/>
</dbReference>
<evidence type="ECO:0000256" key="13">
    <source>
        <dbReference type="RuleBase" id="RU000722"/>
    </source>
</evidence>
<evidence type="ECO:0000256" key="2">
    <source>
        <dbReference type="ARBA" id="ARBA00004229"/>
    </source>
</evidence>
<keyword evidence="4 13" id="KW-0596">Phosphopantetheine</keyword>
<organism evidence="15 17">
    <name type="scientific">Urochloa decumbens</name>
    <dbReference type="NCBI Taxonomy" id="240449"/>
    <lineage>
        <taxon>Eukaryota</taxon>
        <taxon>Viridiplantae</taxon>
        <taxon>Streptophyta</taxon>
        <taxon>Embryophyta</taxon>
        <taxon>Tracheophyta</taxon>
        <taxon>Spermatophyta</taxon>
        <taxon>Magnoliopsida</taxon>
        <taxon>Liliopsida</taxon>
        <taxon>Poales</taxon>
        <taxon>Poaceae</taxon>
        <taxon>PACMAD clade</taxon>
        <taxon>Panicoideae</taxon>
        <taxon>Panicodae</taxon>
        <taxon>Paniceae</taxon>
        <taxon>Melinidinae</taxon>
        <taxon>Urochloa</taxon>
    </lineage>
</organism>
<reference evidence="17" key="1">
    <citation type="submission" date="2024-06" db="EMBL/GenBank/DDBJ databases">
        <authorList>
            <person name="Ryan C."/>
        </authorList>
    </citation>
    <scope>NUCLEOTIDE SEQUENCE [LARGE SCALE GENOMIC DNA]</scope>
</reference>
<dbReference type="InterPro" id="IPR036736">
    <property type="entry name" value="ACP-like_sf"/>
</dbReference>
<dbReference type="InterPro" id="IPR020806">
    <property type="entry name" value="PKS_PP-bd"/>
</dbReference>
<reference evidence="15 17" key="2">
    <citation type="submission" date="2024-10" db="EMBL/GenBank/DDBJ databases">
        <authorList>
            <person name="Ryan C."/>
        </authorList>
    </citation>
    <scope>NUCLEOTIDE SEQUENCE [LARGE SCALE GENOMIC DNA]</scope>
</reference>
<dbReference type="NCBIfam" id="TIGR00517">
    <property type="entry name" value="acyl_carrier"/>
    <property type="match status" value="1"/>
</dbReference>
<protein>
    <recommendedName>
        <fullName evidence="13">Acyl carrier protein</fullName>
    </recommendedName>
</protein>
<dbReference type="InterPro" id="IPR006162">
    <property type="entry name" value="Ppantetheine_attach_site"/>
</dbReference>
<dbReference type="SUPFAM" id="SSF47336">
    <property type="entry name" value="ACP-like"/>
    <property type="match status" value="1"/>
</dbReference>
<dbReference type="PROSITE" id="PS50075">
    <property type="entry name" value="CARRIER"/>
    <property type="match status" value="1"/>
</dbReference>
<dbReference type="GO" id="GO:0006633">
    <property type="term" value="P:fatty acid biosynthetic process"/>
    <property type="evidence" value="ECO:0007669"/>
    <property type="project" value="UniProtKB-KW"/>
</dbReference>
<proteinExistence type="inferred from homology"/>
<dbReference type="InterPro" id="IPR009081">
    <property type="entry name" value="PP-bd_ACP"/>
</dbReference>
<keyword evidence="9" id="KW-0276">Fatty acid metabolism</keyword>
<keyword evidence="12 13" id="KW-0275">Fatty acid biosynthesis</keyword>
<dbReference type="InterPro" id="IPR003231">
    <property type="entry name" value="ACP"/>
</dbReference>
<dbReference type="SMART" id="SM00823">
    <property type="entry name" value="PKS_PP"/>
    <property type="match status" value="1"/>
</dbReference>
<keyword evidence="6" id="KW-0150">Chloroplast</keyword>
<dbReference type="EMBL" id="OZ075124">
    <property type="protein sequence ID" value="CAL4928493.1"/>
    <property type="molecule type" value="Genomic_DNA"/>
</dbReference>
<feature type="domain" description="Carrier" evidence="14">
    <location>
        <begin position="65"/>
        <end position="140"/>
    </location>
</feature>
<evidence type="ECO:0000256" key="5">
    <source>
        <dbReference type="ARBA" id="ARBA00022516"/>
    </source>
</evidence>
<dbReference type="Proteomes" id="UP001497457">
    <property type="component" value="Chromosome 13rd"/>
</dbReference>
<evidence type="ECO:0000256" key="1">
    <source>
        <dbReference type="ARBA" id="ARBA00003180"/>
    </source>
</evidence>
<keyword evidence="8" id="KW-0934">Plastid</keyword>
<keyword evidence="7" id="KW-0597">Phosphoprotein</keyword>
<evidence type="ECO:0000256" key="3">
    <source>
        <dbReference type="ARBA" id="ARBA00010930"/>
    </source>
</evidence>
<accession>A0ABC8X3S6</accession>
<dbReference type="HAMAP" id="MF_01217">
    <property type="entry name" value="Acyl_carrier"/>
    <property type="match status" value="1"/>
</dbReference>
<evidence type="ECO:0000313" key="16">
    <source>
        <dbReference type="EMBL" id="CAL4928493.1"/>
    </source>
</evidence>
<evidence type="ECO:0000256" key="7">
    <source>
        <dbReference type="ARBA" id="ARBA00022553"/>
    </source>
</evidence>
<name>A0ABC8X3S6_9POAL</name>
<keyword evidence="17" id="KW-1185">Reference proteome</keyword>
<dbReference type="PROSITE" id="PS00012">
    <property type="entry name" value="PHOSPHOPANTETHEINE"/>
    <property type="match status" value="1"/>
</dbReference>
<evidence type="ECO:0000259" key="14">
    <source>
        <dbReference type="PROSITE" id="PS50075"/>
    </source>
</evidence>
<evidence type="ECO:0000256" key="11">
    <source>
        <dbReference type="ARBA" id="ARBA00023098"/>
    </source>
</evidence>
<evidence type="ECO:0000256" key="4">
    <source>
        <dbReference type="ARBA" id="ARBA00022450"/>
    </source>
</evidence>